<dbReference type="PROSITE" id="PS51736">
    <property type="entry name" value="RECOMBINASES_3"/>
    <property type="match status" value="1"/>
</dbReference>
<gene>
    <name evidence="6" type="ORF">OY187_30565</name>
</gene>
<comment type="caution">
    <text evidence="6">The sequence shown here is derived from an EMBL/GenBank/DDBJ whole genome shotgun (WGS) entry which is preliminary data.</text>
</comment>
<dbReference type="InterPro" id="IPR036162">
    <property type="entry name" value="Resolvase-like_N_sf"/>
</dbReference>
<sequence>MNRMLGYARVSTSDQTVRSQVDALERAGCVRVWTDTTSGARADRPALEELLTDVRNGDTV</sequence>
<dbReference type="PANTHER" id="PTHR30461">
    <property type="entry name" value="DNA-INVERTASE FROM LAMBDOID PROPHAGE"/>
    <property type="match status" value="1"/>
</dbReference>
<dbReference type="InterPro" id="IPR006118">
    <property type="entry name" value="Recombinase_CS"/>
</dbReference>
<feature type="active site" description="O-(5'-phospho-DNA)-serine intermediate" evidence="4">
    <location>
        <position position="11"/>
    </location>
</feature>
<protein>
    <submittedName>
        <fullName evidence="6">Recombinase family protein</fullName>
    </submittedName>
</protein>
<feature type="non-terminal residue" evidence="6">
    <location>
        <position position="60"/>
    </location>
</feature>
<evidence type="ECO:0000313" key="6">
    <source>
        <dbReference type="EMBL" id="MCZ0732400.1"/>
    </source>
</evidence>
<accession>A0ABT4HQD2</accession>
<evidence type="ECO:0000256" key="3">
    <source>
        <dbReference type="ARBA" id="ARBA00023172"/>
    </source>
</evidence>
<name>A0ABT4HQD2_MYCIR</name>
<reference evidence="6" key="1">
    <citation type="submission" date="2022-12" db="EMBL/GenBank/DDBJ databases">
        <title>Whole genome sequence of Mycolicibacterium iranicum strain SBH312.</title>
        <authorList>
            <person name="Jani J."/>
            <person name="Arifin Mustapha Z."/>
            <person name="Ahmed K."/>
            <person name="Kai Ling C."/>
        </authorList>
    </citation>
    <scope>NUCLEOTIDE SEQUENCE</scope>
    <source>
        <strain evidence="6">SBH312</strain>
    </source>
</reference>
<keyword evidence="7" id="KW-1185">Reference proteome</keyword>
<dbReference type="SUPFAM" id="SSF53041">
    <property type="entry name" value="Resolvase-like"/>
    <property type="match status" value="1"/>
</dbReference>
<dbReference type="InterPro" id="IPR050639">
    <property type="entry name" value="SSR_resolvase"/>
</dbReference>
<dbReference type="RefSeq" id="WP_268788107.1">
    <property type="nucleotide sequence ID" value="NZ_JAPQYE010000030.1"/>
</dbReference>
<keyword evidence="3" id="KW-0233">DNA recombination</keyword>
<dbReference type="Pfam" id="PF00239">
    <property type="entry name" value="Resolvase"/>
    <property type="match status" value="1"/>
</dbReference>
<evidence type="ECO:0000256" key="1">
    <source>
        <dbReference type="ARBA" id="ARBA00022908"/>
    </source>
</evidence>
<keyword evidence="2" id="KW-0238">DNA-binding</keyword>
<feature type="domain" description="Resolvase/invertase-type recombinase catalytic" evidence="5">
    <location>
        <begin position="3"/>
        <end position="60"/>
    </location>
</feature>
<dbReference type="PROSITE" id="PS00397">
    <property type="entry name" value="RECOMBINASES_1"/>
    <property type="match status" value="1"/>
</dbReference>
<dbReference type="PANTHER" id="PTHR30461:SF2">
    <property type="entry name" value="SERINE RECOMBINASE PINE-RELATED"/>
    <property type="match status" value="1"/>
</dbReference>
<evidence type="ECO:0000259" key="5">
    <source>
        <dbReference type="PROSITE" id="PS51736"/>
    </source>
</evidence>
<evidence type="ECO:0000256" key="4">
    <source>
        <dbReference type="PROSITE-ProRule" id="PRU10137"/>
    </source>
</evidence>
<proteinExistence type="predicted"/>
<dbReference type="Proteomes" id="UP001084650">
    <property type="component" value="Unassembled WGS sequence"/>
</dbReference>
<evidence type="ECO:0000256" key="2">
    <source>
        <dbReference type="ARBA" id="ARBA00023125"/>
    </source>
</evidence>
<dbReference type="EMBL" id="JAPQYE010000030">
    <property type="protein sequence ID" value="MCZ0732400.1"/>
    <property type="molecule type" value="Genomic_DNA"/>
</dbReference>
<organism evidence="6 7">
    <name type="scientific">Mycolicibacterium iranicum</name>
    <name type="common">Mycobacterium iranicum</name>
    <dbReference type="NCBI Taxonomy" id="912594"/>
    <lineage>
        <taxon>Bacteria</taxon>
        <taxon>Bacillati</taxon>
        <taxon>Actinomycetota</taxon>
        <taxon>Actinomycetes</taxon>
        <taxon>Mycobacteriales</taxon>
        <taxon>Mycobacteriaceae</taxon>
        <taxon>Mycolicibacterium</taxon>
    </lineage>
</organism>
<keyword evidence="1" id="KW-0229">DNA integration</keyword>
<evidence type="ECO:0000313" key="7">
    <source>
        <dbReference type="Proteomes" id="UP001084650"/>
    </source>
</evidence>
<dbReference type="Gene3D" id="3.40.50.1390">
    <property type="entry name" value="Resolvase, N-terminal catalytic domain"/>
    <property type="match status" value="1"/>
</dbReference>
<dbReference type="InterPro" id="IPR006119">
    <property type="entry name" value="Resolv_N"/>
</dbReference>